<proteinExistence type="predicted"/>
<accession>A0A2U1LNF8</accession>
<sequence length="146" mass="16900">MVNSSLETFSEGRNCCFCLPIRWQKVPSSENNEQQSNGTLWSRGIAALKKIREWSEIVAGPKWKTFIRRFNRDKSFARQSSKYQYDPLSYELKFDQGPLQNGDPETENEYLVRNFSSRYVLPVAMIPVNGKTSVDQRKDAVDSSFM</sequence>
<dbReference type="EMBL" id="PKPP01008502">
    <property type="protein sequence ID" value="PWA50514.1"/>
    <property type="molecule type" value="Genomic_DNA"/>
</dbReference>
<comment type="caution">
    <text evidence="1">The sequence shown here is derived from an EMBL/GenBank/DDBJ whole genome shotgun (WGS) entry which is preliminary data.</text>
</comment>
<dbReference type="STRING" id="35608.A0A2U1LNF8"/>
<evidence type="ECO:0000313" key="1">
    <source>
        <dbReference type="EMBL" id="PWA50514.1"/>
    </source>
</evidence>
<reference evidence="1 2" key="1">
    <citation type="journal article" date="2018" name="Mol. Plant">
        <title>The genome of Artemisia annua provides insight into the evolution of Asteraceae family and artemisinin biosynthesis.</title>
        <authorList>
            <person name="Shen Q."/>
            <person name="Zhang L."/>
            <person name="Liao Z."/>
            <person name="Wang S."/>
            <person name="Yan T."/>
            <person name="Shi P."/>
            <person name="Liu M."/>
            <person name="Fu X."/>
            <person name="Pan Q."/>
            <person name="Wang Y."/>
            <person name="Lv Z."/>
            <person name="Lu X."/>
            <person name="Zhang F."/>
            <person name="Jiang W."/>
            <person name="Ma Y."/>
            <person name="Chen M."/>
            <person name="Hao X."/>
            <person name="Li L."/>
            <person name="Tang Y."/>
            <person name="Lv G."/>
            <person name="Zhou Y."/>
            <person name="Sun X."/>
            <person name="Brodelius P.E."/>
            <person name="Rose J.K.C."/>
            <person name="Tang K."/>
        </authorList>
    </citation>
    <scope>NUCLEOTIDE SEQUENCE [LARGE SCALE GENOMIC DNA]</scope>
    <source>
        <strain evidence="2">cv. Huhao1</strain>
        <tissue evidence="1">Leaf</tissue>
    </source>
</reference>
<dbReference type="OrthoDB" id="1723198at2759"/>
<dbReference type="PANTHER" id="PTHR47076:SF1">
    <property type="entry name" value="NHL DOMAIN PROTEIN"/>
    <property type="match status" value="1"/>
</dbReference>
<protein>
    <submittedName>
        <fullName evidence="1">Uncharacterized protein</fullName>
    </submittedName>
</protein>
<name>A0A2U1LNF8_ARTAN</name>
<keyword evidence="2" id="KW-1185">Reference proteome</keyword>
<evidence type="ECO:0000313" key="2">
    <source>
        <dbReference type="Proteomes" id="UP000245207"/>
    </source>
</evidence>
<dbReference type="Proteomes" id="UP000245207">
    <property type="component" value="Unassembled WGS sequence"/>
</dbReference>
<organism evidence="1 2">
    <name type="scientific">Artemisia annua</name>
    <name type="common">Sweet wormwood</name>
    <dbReference type="NCBI Taxonomy" id="35608"/>
    <lineage>
        <taxon>Eukaryota</taxon>
        <taxon>Viridiplantae</taxon>
        <taxon>Streptophyta</taxon>
        <taxon>Embryophyta</taxon>
        <taxon>Tracheophyta</taxon>
        <taxon>Spermatophyta</taxon>
        <taxon>Magnoliopsida</taxon>
        <taxon>eudicotyledons</taxon>
        <taxon>Gunneridae</taxon>
        <taxon>Pentapetalae</taxon>
        <taxon>asterids</taxon>
        <taxon>campanulids</taxon>
        <taxon>Asterales</taxon>
        <taxon>Asteraceae</taxon>
        <taxon>Asteroideae</taxon>
        <taxon>Anthemideae</taxon>
        <taxon>Artemisiinae</taxon>
        <taxon>Artemisia</taxon>
    </lineage>
</organism>
<gene>
    <name evidence="1" type="ORF">CTI12_AA331110</name>
</gene>
<dbReference type="AlphaFoldDB" id="A0A2U1LNF8"/>
<dbReference type="PANTHER" id="PTHR47076">
    <property type="entry name" value="NHL DOMAIN PROTEIN"/>
    <property type="match status" value="1"/>
</dbReference>